<evidence type="ECO:0000259" key="2">
    <source>
        <dbReference type="PROSITE" id="PS50020"/>
    </source>
</evidence>
<feature type="compositionally biased region" description="Basic and acidic residues" evidence="1">
    <location>
        <begin position="773"/>
        <end position="816"/>
    </location>
</feature>
<reference evidence="3" key="1">
    <citation type="submission" date="2021-11" db="EMBL/GenBank/DDBJ databases">
        <authorList>
            <consortium name="Genoscope - CEA"/>
            <person name="William W."/>
        </authorList>
    </citation>
    <scope>NUCLEOTIDE SEQUENCE</scope>
</reference>
<dbReference type="EMBL" id="CAKKNE010000002">
    <property type="protein sequence ID" value="CAH0367832.1"/>
    <property type="molecule type" value="Genomic_DNA"/>
</dbReference>
<feature type="domain" description="WW" evidence="2">
    <location>
        <begin position="62"/>
        <end position="96"/>
    </location>
</feature>
<organism evidence="3 4">
    <name type="scientific">Pelagomonas calceolata</name>
    <dbReference type="NCBI Taxonomy" id="35677"/>
    <lineage>
        <taxon>Eukaryota</taxon>
        <taxon>Sar</taxon>
        <taxon>Stramenopiles</taxon>
        <taxon>Ochrophyta</taxon>
        <taxon>Pelagophyceae</taxon>
        <taxon>Pelagomonadales</taxon>
        <taxon>Pelagomonadaceae</taxon>
        <taxon>Pelagomonas</taxon>
    </lineage>
</organism>
<feature type="compositionally biased region" description="Low complexity" evidence="1">
    <location>
        <begin position="209"/>
        <end position="221"/>
    </location>
</feature>
<proteinExistence type="predicted"/>
<dbReference type="Pfam" id="PF00397">
    <property type="entry name" value="WW"/>
    <property type="match status" value="1"/>
</dbReference>
<dbReference type="SUPFAM" id="SSF51045">
    <property type="entry name" value="WW domain"/>
    <property type="match status" value="1"/>
</dbReference>
<feature type="region of interest" description="Disordered" evidence="1">
    <location>
        <begin position="491"/>
        <end position="657"/>
    </location>
</feature>
<dbReference type="InterPro" id="IPR001202">
    <property type="entry name" value="WW_dom"/>
</dbReference>
<feature type="compositionally biased region" description="Basic and acidic residues" evidence="1">
    <location>
        <begin position="623"/>
        <end position="639"/>
    </location>
</feature>
<feature type="region of interest" description="Disordered" evidence="1">
    <location>
        <begin position="431"/>
        <end position="464"/>
    </location>
</feature>
<comment type="caution">
    <text evidence="3">The sequence shown here is derived from an EMBL/GenBank/DDBJ whole genome shotgun (WGS) entry which is preliminary data.</text>
</comment>
<feature type="compositionally biased region" description="Basic and acidic residues" evidence="1">
    <location>
        <begin position="850"/>
        <end position="866"/>
    </location>
</feature>
<name>A0A8J2SJ42_9STRA</name>
<feature type="compositionally biased region" description="Basic and acidic residues" evidence="1">
    <location>
        <begin position="455"/>
        <end position="464"/>
    </location>
</feature>
<feature type="compositionally biased region" description="Basic and acidic residues" evidence="1">
    <location>
        <begin position="521"/>
        <end position="607"/>
    </location>
</feature>
<dbReference type="Gene3D" id="3.30.1470.10">
    <property type="entry name" value="Photosystem I PsaD, reaction center subunit II"/>
    <property type="match status" value="1"/>
</dbReference>
<feature type="compositionally biased region" description="Basic and acidic residues" evidence="1">
    <location>
        <begin position="121"/>
        <end position="134"/>
    </location>
</feature>
<dbReference type="PANTHER" id="PTHR21715:SF0">
    <property type="entry name" value="RH04127P"/>
    <property type="match status" value="1"/>
</dbReference>
<dbReference type="AlphaFoldDB" id="A0A8J2SJ42"/>
<feature type="compositionally biased region" description="Polar residues" evidence="1">
    <location>
        <begin position="238"/>
        <end position="248"/>
    </location>
</feature>
<feature type="compositionally biased region" description="Basic and acidic residues" evidence="1">
    <location>
        <begin position="499"/>
        <end position="513"/>
    </location>
</feature>
<feature type="region of interest" description="Disordered" evidence="1">
    <location>
        <begin position="671"/>
        <end position="711"/>
    </location>
</feature>
<dbReference type="PROSITE" id="PS01159">
    <property type="entry name" value="WW_DOMAIN_1"/>
    <property type="match status" value="1"/>
</dbReference>
<feature type="region of interest" description="Disordered" evidence="1">
    <location>
        <begin position="758"/>
        <end position="816"/>
    </location>
</feature>
<sequence>MPEVSPSPTGPSPPGDSIILEEEIDPNYVPSQDEIDEYAKWLGMDLQQDKDLQWIAREGLKAPLPEHWKPCKTTDTDEIYYFNFSSGESTWDHPCDEYYRTLYEEQRKKKANDLKNSSTAKQKEKDDVRKLLDKKPKKAKRKKALEKAPLGALKGTDKKSELAPIGATSPTMAKKEPKRTGDHLGEVKKEPTRTGDDDRPPSRARNKLAAAVSASDSDVSATIQQTETKIEGLLNNERPPSQNGSSNGDRPRSRNRALAAVADSKDFAVPSPKPTAASPVQTSLVKSLELERDELKREVDRLRTSSDTGDAHERLKAAEEAAEARCKAAEARAAEAERTCEERCAKADELVKKLEADLARDFAASKAVETCLDERNLELKAERRKSESLQAALDAVQKVEPSGDDETDKLRESLPRAAALERELETVKKDAAEIAQHAAEQTRRREAAETASQELKAERDALQRDADKAKELCGAKETALAAQTALVKTLQEELSVARSARDASQRALSEAEARASQARSEVTETRSELSKARADDTADRRAREAEARLELLERDRRDERKALEDAKSRSDARLRALEERAEGSKRAENDARATIDDLRRQLDDRSGAQDSALLNRAQAAEADAQRAKRNTDEANRSKNEMQQQCHDAEERLAASEEAVRKLKADARDMARKLSDAEDRATELEKEQTWKQEKLDKLSQRADGEAAKRVSAERDLASLRASVDGGGGDAVLVESLRLRAEKAESERDAATKRALHLETELARARTQAPTTPGNDDRAARSARRERDAAVDALRHAEAKLRQQQESPRSRVDDERSALREAKELVQKQRAWLKERQRQLEEKRNAWRSRAALKESRGSTRERQHLDREASDLNKLVRQLRKAQSWIEDRNEKVRRVEAGASPLAELDLLDDETFCSSVSETPHRRRRRYRRAPEVHYGMYDPYRPPQAFYYCMPPPPPPPPRPTDDYYQQAQAQAPSGTHWAPPPPPVVPQPTMATPLREWAVNREHAQGRMHSHVKWLDGLRNELTAHCYGKPEPEVVGVPGDAALDAAVEARLRG</sequence>
<gene>
    <name evidence="3" type="ORF">PECAL_2P08710</name>
</gene>
<evidence type="ECO:0000313" key="4">
    <source>
        <dbReference type="Proteomes" id="UP000789595"/>
    </source>
</evidence>
<evidence type="ECO:0000256" key="1">
    <source>
        <dbReference type="SAM" id="MobiDB-lite"/>
    </source>
</evidence>
<feature type="region of interest" description="Disordered" evidence="1">
    <location>
        <begin position="394"/>
        <end position="416"/>
    </location>
</feature>
<feature type="compositionally biased region" description="Basic and acidic residues" evidence="1">
    <location>
        <begin position="646"/>
        <end position="657"/>
    </location>
</feature>
<dbReference type="InterPro" id="IPR053233">
    <property type="entry name" value="ABRA-related"/>
</dbReference>
<keyword evidence="4" id="KW-1185">Reference proteome</keyword>
<dbReference type="PROSITE" id="PS50020">
    <property type="entry name" value="WW_DOMAIN_2"/>
    <property type="match status" value="1"/>
</dbReference>
<feature type="compositionally biased region" description="Basic and acidic residues" evidence="1">
    <location>
        <begin position="173"/>
        <end position="201"/>
    </location>
</feature>
<feature type="compositionally biased region" description="Low complexity" evidence="1">
    <location>
        <begin position="612"/>
        <end position="622"/>
    </location>
</feature>
<feature type="compositionally biased region" description="Basic residues" evidence="1">
    <location>
        <begin position="135"/>
        <end position="144"/>
    </location>
</feature>
<dbReference type="PANTHER" id="PTHR21715">
    <property type="entry name" value="RH04127P"/>
    <property type="match status" value="1"/>
</dbReference>
<dbReference type="OrthoDB" id="6344460at2759"/>
<dbReference type="CDD" id="cd00201">
    <property type="entry name" value="WW"/>
    <property type="match status" value="1"/>
</dbReference>
<accession>A0A8J2SJ42</accession>
<dbReference type="Proteomes" id="UP000789595">
    <property type="component" value="Unassembled WGS sequence"/>
</dbReference>
<dbReference type="SMART" id="SM00456">
    <property type="entry name" value="WW"/>
    <property type="match status" value="1"/>
</dbReference>
<evidence type="ECO:0000313" key="3">
    <source>
        <dbReference type="EMBL" id="CAH0367832.1"/>
    </source>
</evidence>
<feature type="region of interest" description="Disordered" evidence="1">
    <location>
        <begin position="847"/>
        <end position="866"/>
    </location>
</feature>
<dbReference type="InterPro" id="IPR036020">
    <property type="entry name" value="WW_dom_sf"/>
</dbReference>
<feature type="region of interest" description="Disordered" evidence="1">
    <location>
        <begin position="108"/>
        <end position="284"/>
    </location>
</feature>
<protein>
    <recommendedName>
        <fullName evidence="2">WW domain-containing protein</fullName>
    </recommendedName>
</protein>